<comment type="similarity">
    <text evidence="3">Belongs to the alpha-carbonic anhydrase family.</text>
</comment>
<evidence type="ECO:0000256" key="4">
    <source>
        <dbReference type="ARBA" id="ARBA00012925"/>
    </source>
</evidence>
<comment type="caution">
    <text evidence="11">The sequence shown here is derived from an EMBL/GenBank/DDBJ whole genome shotgun (WGS) entry which is preliminary data.</text>
</comment>
<keyword evidence="6" id="KW-0479">Metal-binding</keyword>
<dbReference type="SMART" id="SM01057">
    <property type="entry name" value="Carb_anhydrase"/>
    <property type="match status" value="1"/>
</dbReference>
<keyword evidence="5" id="KW-0272">Extracellular matrix</keyword>
<dbReference type="CDD" id="cd00326">
    <property type="entry name" value="alpha_CA"/>
    <property type="match status" value="1"/>
</dbReference>
<evidence type="ECO:0000256" key="5">
    <source>
        <dbReference type="ARBA" id="ARBA00022530"/>
    </source>
</evidence>
<dbReference type="EMBL" id="CAJOAY010000012">
    <property type="protein sequence ID" value="CAF3485391.1"/>
    <property type="molecule type" value="Genomic_DNA"/>
</dbReference>
<comment type="subcellular location">
    <subcellularLocation>
        <location evidence="2">Secreted</location>
        <location evidence="2">Extracellular space</location>
        <location evidence="2">Extracellular matrix</location>
    </subcellularLocation>
</comment>
<sequence length="367" mass="41707">MAATINDDTQSIVVGNGSDRVAINLKQGPVDQSQSFLLTSILIEMGDIEIRIRRSAQGTDQYKKREASLPTSVRSAPITYQNGNQEKKNTAEEKPNAHQTHWDYSISHGPHMWGRIFPQIQCKKFQSPIRIYTDQCEYEPELTRRPFVFHADENCCQTLENTGHSFQVSGKGSSSITGGPVPDEYRFLQFHMHWGSNDLEGAEHVVDGVRLPGELHIVTWNTSRYRTPQAAAASEQFDGLMVFGILIKIAPSDNQEVDKLLNLFSKIVHKGEKVDLDDETVSLKKLMPKNMQDYYTYDGSLTTPMCSESVRWIVFREQMGLSRRQFDQLRQLKHACKGENNTTNGNISQNFRPVMPLNGRLVYRSFC</sequence>
<accession>A0A814AJE4</accession>
<organism evidence="11 13">
    <name type="scientific">Adineta steineri</name>
    <dbReference type="NCBI Taxonomy" id="433720"/>
    <lineage>
        <taxon>Eukaryota</taxon>
        <taxon>Metazoa</taxon>
        <taxon>Spiralia</taxon>
        <taxon>Gnathifera</taxon>
        <taxon>Rotifera</taxon>
        <taxon>Eurotatoria</taxon>
        <taxon>Bdelloidea</taxon>
        <taxon>Adinetida</taxon>
        <taxon>Adinetidae</taxon>
        <taxon>Adineta</taxon>
    </lineage>
</organism>
<dbReference type="Gene3D" id="3.10.200.10">
    <property type="entry name" value="Alpha carbonic anhydrase"/>
    <property type="match status" value="1"/>
</dbReference>
<evidence type="ECO:0000313" key="13">
    <source>
        <dbReference type="Proteomes" id="UP000663891"/>
    </source>
</evidence>
<dbReference type="PROSITE" id="PS51144">
    <property type="entry name" value="ALPHA_CA_2"/>
    <property type="match status" value="1"/>
</dbReference>
<dbReference type="InterPro" id="IPR001148">
    <property type="entry name" value="CA_dom"/>
</dbReference>
<dbReference type="InterPro" id="IPR036398">
    <property type="entry name" value="CA_dom_sf"/>
</dbReference>
<evidence type="ECO:0000256" key="2">
    <source>
        <dbReference type="ARBA" id="ARBA00004498"/>
    </source>
</evidence>
<dbReference type="GO" id="GO:0008270">
    <property type="term" value="F:zinc ion binding"/>
    <property type="evidence" value="ECO:0007669"/>
    <property type="project" value="InterPro"/>
</dbReference>
<dbReference type="Pfam" id="PF00194">
    <property type="entry name" value="Carb_anhydrase"/>
    <property type="match status" value="1"/>
</dbReference>
<dbReference type="EMBL" id="CAJNON010000071">
    <property type="protein sequence ID" value="CAF0914447.1"/>
    <property type="molecule type" value="Genomic_DNA"/>
</dbReference>
<dbReference type="AlphaFoldDB" id="A0A814AJE4"/>
<protein>
    <recommendedName>
        <fullName evidence="4">carbonic anhydrase</fullName>
        <ecNumber evidence="4">4.2.1.1</ecNumber>
    </recommendedName>
</protein>
<dbReference type="PANTHER" id="PTHR18952">
    <property type="entry name" value="CARBONIC ANHYDRASE"/>
    <property type="match status" value="1"/>
</dbReference>
<keyword evidence="5" id="KW-0964">Secreted</keyword>
<evidence type="ECO:0000256" key="8">
    <source>
        <dbReference type="ARBA" id="ARBA00023239"/>
    </source>
</evidence>
<keyword evidence="8" id="KW-0456">Lyase</keyword>
<gene>
    <name evidence="12" type="ORF">OKA104_LOCUS570</name>
    <name evidence="11" type="ORF">VCS650_LOCUS10026</name>
</gene>
<keyword evidence="7" id="KW-0862">Zinc</keyword>
<dbReference type="Proteomes" id="UP000663891">
    <property type="component" value="Unassembled WGS sequence"/>
</dbReference>
<evidence type="ECO:0000256" key="9">
    <source>
        <dbReference type="ARBA" id="ARBA00048348"/>
    </source>
</evidence>
<comment type="catalytic activity">
    <reaction evidence="9">
        <text>hydrogencarbonate + H(+) = CO2 + H2O</text>
        <dbReference type="Rhea" id="RHEA:10748"/>
        <dbReference type="ChEBI" id="CHEBI:15377"/>
        <dbReference type="ChEBI" id="CHEBI:15378"/>
        <dbReference type="ChEBI" id="CHEBI:16526"/>
        <dbReference type="ChEBI" id="CHEBI:17544"/>
        <dbReference type="EC" id="4.2.1.1"/>
    </reaction>
</comment>
<evidence type="ECO:0000256" key="1">
    <source>
        <dbReference type="ARBA" id="ARBA00001947"/>
    </source>
</evidence>
<evidence type="ECO:0000256" key="6">
    <source>
        <dbReference type="ARBA" id="ARBA00022723"/>
    </source>
</evidence>
<evidence type="ECO:0000259" key="10">
    <source>
        <dbReference type="PROSITE" id="PS51144"/>
    </source>
</evidence>
<evidence type="ECO:0000256" key="7">
    <source>
        <dbReference type="ARBA" id="ARBA00022833"/>
    </source>
</evidence>
<evidence type="ECO:0000313" key="12">
    <source>
        <dbReference type="EMBL" id="CAF3485391.1"/>
    </source>
</evidence>
<feature type="domain" description="Alpha-carbonic anhydrase" evidence="10">
    <location>
        <begin position="100"/>
        <end position="366"/>
    </location>
</feature>
<dbReference type="GO" id="GO:0004089">
    <property type="term" value="F:carbonate dehydratase activity"/>
    <property type="evidence" value="ECO:0007669"/>
    <property type="project" value="UniProtKB-EC"/>
</dbReference>
<dbReference type="PANTHER" id="PTHR18952:SF141">
    <property type="entry name" value="CARBONIC ANHYDRASE"/>
    <property type="match status" value="1"/>
</dbReference>
<name>A0A814AJE4_9BILA</name>
<dbReference type="InterPro" id="IPR023561">
    <property type="entry name" value="Carbonic_anhydrase_a-class"/>
</dbReference>
<proteinExistence type="inferred from homology"/>
<dbReference type="OrthoDB" id="429145at2759"/>
<reference evidence="11" key="1">
    <citation type="submission" date="2021-02" db="EMBL/GenBank/DDBJ databases">
        <authorList>
            <person name="Nowell W R."/>
        </authorList>
    </citation>
    <scope>NUCLEOTIDE SEQUENCE</scope>
</reference>
<dbReference type="SUPFAM" id="SSF51069">
    <property type="entry name" value="Carbonic anhydrase"/>
    <property type="match status" value="1"/>
</dbReference>
<dbReference type="Proteomes" id="UP000663881">
    <property type="component" value="Unassembled WGS sequence"/>
</dbReference>
<dbReference type="EC" id="4.2.1.1" evidence="4"/>
<comment type="cofactor">
    <cofactor evidence="1">
        <name>Zn(2+)</name>
        <dbReference type="ChEBI" id="CHEBI:29105"/>
    </cofactor>
</comment>
<dbReference type="GO" id="GO:0005737">
    <property type="term" value="C:cytoplasm"/>
    <property type="evidence" value="ECO:0007669"/>
    <property type="project" value="TreeGrafter"/>
</dbReference>
<evidence type="ECO:0000313" key="11">
    <source>
        <dbReference type="EMBL" id="CAF0914447.1"/>
    </source>
</evidence>
<evidence type="ECO:0000256" key="3">
    <source>
        <dbReference type="ARBA" id="ARBA00010718"/>
    </source>
</evidence>